<protein>
    <recommendedName>
        <fullName evidence="7">Nuclear envelope membrane protein</fullName>
    </recommendedName>
    <alternativeName>
        <fullName evidence="6">Nuclear rim protein</fullName>
    </alternativeName>
</protein>
<evidence type="ECO:0000256" key="4">
    <source>
        <dbReference type="ARBA" id="ARBA00022989"/>
    </source>
</evidence>
<dbReference type="Proteomes" id="UP001152888">
    <property type="component" value="Unassembled WGS sequence"/>
</dbReference>
<accession>A0A9P0K288</accession>
<evidence type="ECO:0000256" key="7">
    <source>
        <dbReference type="ARBA" id="ARBA00032957"/>
    </source>
</evidence>
<dbReference type="InterPro" id="IPR033580">
    <property type="entry name" value="Nurim-like"/>
</dbReference>
<dbReference type="PANTHER" id="PTHR31040">
    <property type="entry name" value="NURIM"/>
    <property type="match status" value="1"/>
</dbReference>
<evidence type="ECO:0000256" key="5">
    <source>
        <dbReference type="ARBA" id="ARBA00023136"/>
    </source>
</evidence>
<comment type="subcellular location">
    <subcellularLocation>
        <location evidence="1">Nucleus inner membrane</location>
        <topology evidence="1">Multi-pass membrane protein</topology>
    </subcellularLocation>
</comment>
<feature type="transmembrane region" description="Helical" evidence="8">
    <location>
        <begin position="196"/>
        <end position="226"/>
    </location>
</feature>
<evidence type="ECO:0000256" key="2">
    <source>
        <dbReference type="ARBA" id="ARBA00010631"/>
    </source>
</evidence>
<keyword evidence="4 8" id="KW-1133">Transmembrane helix</keyword>
<feature type="transmembrane region" description="Helical" evidence="8">
    <location>
        <begin position="99"/>
        <end position="115"/>
    </location>
</feature>
<evidence type="ECO:0000256" key="6">
    <source>
        <dbReference type="ARBA" id="ARBA00031700"/>
    </source>
</evidence>
<reference evidence="9" key="1">
    <citation type="submission" date="2022-03" db="EMBL/GenBank/DDBJ databases">
        <authorList>
            <person name="Sayadi A."/>
        </authorList>
    </citation>
    <scope>NUCLEOTIDE SEQUENCE</scope>
</reference>
<keyword evidence="5 8" id="KW-0472">Membrane</keyword>
<sequence>MPSSKTIGQRLFDLFKIVLCSFGVVTTFYMVIELTYFLSVPDYEKLERKSRDRWLKTSWALLTNTALVSLFILQHSLLASLKIKDAFEVYGMKMIYRSLYVITTAGILLFLMRHWQTTPDTILWQLNLHYKPLWWVYAGIHFLSWVIIYIGNICTDVTELLGIKQRYISVFNLPDPNLRKSAQLKRLTSHMRHPSFLAFLLIFWLYPVMSLDRLLLANILTMYMYIAWNTDERDYNYHKYQYERKHFELESLHGY</sequence>
<keyword evidence="10" id="KW-1185">Reference proteome</keyword>
<evidence type="ECO:0000313" key="9">
    <source>
        <dbReference type="EMBL" id="CAH1962865.1"/>
    </source>
</evidence>
<evidence type="ECO:0000313" key="10">
    <source>
        <dbReference type="Proteomes" id="UP001152888"/>
    </source>
</evidence>
<name>A0A9P0K288_ACAOB</name>
<feature type="transmembrane region" description="Helical" evidence="8">
    <location>
        <begin position="12"/>
        <end position="38"/>
    </location>
</feature>
<organism evidence="9 10">
    <name type="scientific">Acanthoscelides obtectus</name>
    <name type="common">Bean weevil</name>
    <name type="synonym">Bruchus obtectus</name>
    <dbReference type="NCBI Taxonomy" id="200917"/>
    <lineage>
        <taxon>Eukaryota</taxon>
        <taxon>Metazoa</taxon>
        <taxon>Ecdysozoa</taxon>
        <taxon>Arthropoda</taxon>
        <taxon>Hexapoda</taxon>
        <taxon>Insecta</taxon>
        <taxon>Pterygota</taxon>
        <taxon>Neoptera</taxon>
        <taxon>Endopterygota</taxon>
        <taxon>Coleoptera</taxon>
        <taxon>Polyphaga</taxon>
        <taxon>Cucujiformia</taxon>
        <taxon>Chrysomeloidea</taxon>
        <taxon>Chrysomelidae</taxon>
        <taxon>Bruchinae</taxon>
        <taxon>Bruchini</taxon>
        <taxon>Acanthoscelides</taxon>
    </lineage>
</organism>
<feature type="transmembrane region" description="Helical" evidence="8">
    <location>
        <begin position="135"/>
        <end position="154"/>
    </location>
</feature>
<keyword evidence="3 8" id="KW-0812">Transmembrane</keyword>
<dbReference type="OrthoDB" id="10050858at2759"/>
<dbReference type="PANTHER" id="PTHR31040:SF1">
    <property type="entry name" value="NURIM"/>
    <property type="match status" value="1"/>
</dbReference>
<evidence type="ECO:0000256" key="3">
    <source>
        <dbReference type="ARBA" id="ARBA00022692"/>
    </source>
</evidence>
<dbReference type="AlphaFoldDB" id="A0A9P0K288"/>
<feature type="transmembrane region" description="Helical" evidence="8">
    <location>
        <begin position="58"/>
        <end position="78"/>
    </location>
</feature>
<comment type="caution">
    <text evidence="9">The sequence shown here is derived from an EMBL/GenBank/DDBJ whole genome shotgun (WGS) entry which is preliminary data.</text>
</comment>
<evidence type="ECO:0000256" key="1">
    <source>
        <dbReference type="ARBA" id="ARBA00004473"/>
    </source>
</evidence>
<dbReference type="EMBL" id="CAKOFQ010006704">
    <property type="protein sequence ID" value="CAH1962865.1"/>
    <property type="molecule type" value="Genomic_DNA"/>
</dbReference>
<proteinExistence type="inferred from homology"/>
<dbReference type="GO" id="GO:0005637">
    <property type="term" value="C:nuclear inner membrane"/>
    <property type="evidence" value="ECO:0007669"/>
    <property type="project" value="UniProtKB-SubCell"/>
</dbReference>
<comment type="similarity">
    <text evidence="2">Belongs to the nurim family.</text>
</comment>
<evidence type="ECO:0000256" key="8">
    <source>
        <dbReference type="SAM" id="Phobius"/>
    </source>
</evidence>
<gene>
    <name evidence="9" type="ORF">ACAOBT_LOCUS4889</name>
</gene>